<accession>A0A9Q0S2F7</accession>
<proteinExistence type="predicted"/>
<dbReference type="PANTHER" id="PTHR33236:SF5">
    <property type="entry name" value="CUB DOMAIN-CONTAINING PROTEIN"/>
    <property type="match status" value="1"/>
</dbReference>
<gene>
    <name evidence="4" type="ORF">Bhyg_07020</name>
</gene>
<dbReference type="Gene3D" id="2.60.120.290">
    <property type="entry name" value="Spermadhesin, CUB domain"/>
    <property type="match status" value="1"/>
</dbReference>
<dbReference type="OrthoDB" id="6337346at2759"/>
<comment type="caution">
    <text evidence="4">The sequence shown here is derived from an EMBL/GenBank/DDBJ whole genome shotgun (WGS) entry which is preliminary data.</text>
</comment>
<dbReference type="InterPro" id="IPR035914">
    <property type="entry name" value="Sperma_CUB_dom_sf"/>
</dbReference>
<keyword evidence="1" id="KW-1015">Disulfide bond</keyword>
<evidence type="ECO:0000313" key="5">
    <source>
        <dbReference type="Proteomes" id="UP001151699"/>
    </source>
</evidence>
<dbReference type="Proteomes" id="UP001151699">
    <property type="component" value="Chromosome B"/>
</dbReference>
<sequence>MVDFFPFYTIGRFPNTACTGINDLTGTCVLAGECKDAGGIATGTCTTLTVQAVCCVYQATCGDTASYNNTYFVNPGYPGSWSGGSSCSLTISPASSDICQVRLDFLDLTLASPSGDGVCNRDAMTISGGSSSVPALCGTNGGQHVYVNFDGSQSISINIAASSSFTLGRKWHIKVTQIDCNSALIAPSGCLQYYWGSSGVIRSFNYGSAANSALNTVGVDGTRQIANLNYGICIAAAADQCSITYSTLSSDSYSFTVTGDVGAVDPSLLGTSALQDQACTTDYVVIPSPTQNNAPLMSDRFCGLGLAATTITDGNEQMDIGNRGFSLSYSQNECPVII</sequence>
<dbReference type="PANTHER" id="PTHR33236">
    <property type="entry name" value="INTRAFLAGELLAR TRANSPORT PROTEIN 122 FAMILY PROTEIN-RELATED"/>
    <property type="match status" value="1"/>
</dbReference>
<reference evidence="4" key="1">
    <citation type="submission" date="2022-07" db="EMBL/GenBank/DDBJ databases">
        <authorList>
            <person name="Trinca V."/>
            <person name="Uliana J.V.C."/>
            <person name="Torres T.T."/>
            <person name="Ward R.J."/>
            <person name="Monesi N."/>
        </authorList>
    </citation>
    <scope>NUCLEOTIDE SEQUENCE</scope>
    <source>
        <strain evidence="4">HSMRA1968</strain>
        <tissue evidence="4">Whole embryos</tissue>
    </source>
</reference>
<dbReference type="EMBL" id="WJQU01000002">
    <property type="protein sequence ID" value="KAJ6642074.1"/>
    <property type="molecule type" value="Genomic_DNA"/>
</dbReference>
<feature type="domain" description="CUB" evidence="3">
    <location>
        <begin position="61"/>
        <end position="178"/>
    </location>
</feature>
<dbReference type="SUPFAM" id="SSF49854">
    <property type="entry name" value="Spermadhesin, CUB domain"/>
    <property type="match status" value="1"/>
</dbReference>
<name>A0A9Q0S2F7_9DIPT</name>
<evidence type="ECO:0000313" key="4">
    <source>
        <dbReference type="EMBL" id="KAJ6642074.1"/>
    </source>
</evidence>
<dbReference type="InterPro" id="IPR000859">
    <property type="entry name" value="CUB_dom"/>
</dbReference>
<evidence type="ECO:0000259" key="3">
    <source>
        <dbReference type="PROSITE" id="PS01180"/>
    </source>
</evidence>
<dbReference type="PROSITE" id="PS01180">
    <property type="entry name" value="CUB"/>
    <property type="match status" value="1"/>
</dbReference>
<dbReference type="AlphaFoldDB" id="A0A9Q0S2F7"/>
<comment type="caution">
    <text evidence="2">Lacks conserved residue(s) required for the propagation of feature annotation.</text>
</comment>
<organism evidence="4 5">
    <name type="scientific">Pseudolycoriella hygida</name>
    <dbReference type="NCBI Taxonomy" id="35572"/>
    <lineage>
        <taxon>Eukaryota</taxon>
        <taxon>Metazoa</taxon>
        <taxon>Ecdysozoa</taxon>
        <taxon>Arthropoda</taxon>
        <taxon>Hexapoda</taxon>
        <taxon>Insecta</taxon>
        <taxon>Pterygota</taxon>
        <taxon>Neoptera</taxon>
        <taxon>Endopterygota</taxon>
        <taxon>Diptera</taxon>
        <taxon>Nematocera</taxon>
        <taxon>Sciaroidea</taxon>
        <taxon>Sciaridae</taxon>
        <taxon>Pseudolycoriella</taxon>
    </lineage>
</organism>
<keyword evidence="5" id="KW-1185">Reference proteome</keyword>
<protein>
    <recommendedName>
        <fullName evidence="3">CUB domain-containing protein</fullName>
    </recommendedName>
</protein>
<dbReference type="Pfam" id="PF26080">
    <property type="entry name" value="CUB_animal"/>
    <property type="match status" value="1"/>
</dbReference>
<evidence type="ECO:0000256" key="1">
    <source>
        <dbReference type="ARBA" id="ARBA00023157"/>
    </source>
</evidence>
<dbReference type="InterPro" id="IPR058698">
    <property type="entry name" value="CUB_metazoa"/>
</dbReference>
<evidence type="ECO:0000256" key="2">
    <source>
        <dbReference type="PROSITE-ProRule" id="PRU00059"/>
    </source>
</evidence>